<evidence type="ECO:0000313" key="2">
    <source>
        <dbReference type="Proteomes" id="UP000050525"/>
    </source>
</evidence>
<comment type="caution">
    <text evidence="1">The sequence shown here is derived from an EMBL/GenBank/DDBJ whole genome shotgun (WGS) entry which is preliminary data.</text>
</comment>
<protein>
    <submittedName>
        <fullName evidence="1">Uncharacterized protein</fullName>
    </submittedName>
</protein>
<proteinExistence type="predicted"/>
<evidence type="ECO:0000313" key="1">
    <source>
        <dbReference type="EMBL" id="KYO40188.1"/>
    </source>
</evidence>
<keyword evidence="2" id="KW-1185">Reference proteome</keyword>
<dbReference type="EMBL" id="AKHW03002066">
    <property type="protein sequence ID" value="KYO40188.1"/>
    <property type="molecule type" value="Genomic_DNA"/>
</dbReference>
<name>A0A151NTT5_ALLMI</name>
<dbReference type="AlphaFoldDB" id="A0A151NTT5"/>
<dbReference type="Proteomes" id="UP000050525">
    <property type="component" value="Unassembled WGS sequence"/>
</dbReference>
<organism evidence="1 2">
    <name type="scientific">Alligator mississippiensis</name>
    <name type="common">American alligator</name>
    <dbReference type="NCBI Taxonomy" id="8496"/>
    <lineage>
        <taxon>Eukaryota</taxon>
        <taxon>Metazoa</taxon>
        <taxon>Chordata</taxon>
        <taxon>Craniata</taxon>
        <taxon>Vertebrata</taxon>
        <taxon>Euteleostomi</taxon>
        <taxon>Archelosauria</taxon>
        <taxon>Archosauria</taxon>
        <taxon>Crocodylia</taxon>
        <taxon>Alligatoridae</taxon>
        <taxon>Alligatorinae</taxon>
        <taxon>Alligator</taxon>
    </lineage>
</organism>
<sequence>MQLGKPMQQKPVTTSCGLTRWMNRVARTFWMSKHLLNGLSGHGHAHDKLIGDIAETVGVASFKMAMATYFSRVRGIQNDPLPPVTAGGMVPELTLNRLEVVPKHLSIHGILGDLVLIGHMEVSDPGQKAWWCSVQ</sequence>
<accession>A0A151NTT5</accession>
<gene>
    <name evidence="1" type="ORF">Y1Q_0000036</name>
</gene>
<reference evidence="1 2" key="1">
    <citation type="journal article" date="2012" name="Genome Biol.">
        <title>Sequencing three crocodilian genomes to illuminate the evolution of archosaurs and amniotes.</title>
        <authorList>
            <person name="St John J.A."/>
            <person name="Braun E.L."/>
            <person name="Isberg S.R."/>
            <person name="Miles L.G."/>
            <person name="Chong A.Y."/>
            <person name="Gongora J."/>
            <person name="Dalzell P."/>
            <person name="Moran C."/>
            <person name="Bed'hom B."/>
            <person name="Abzhanov A."/>
            <person name="Burgess S.C."/>
            <person name="Cooksey A.M."/>
            <person name="Castoe T.A."/>
            <person name="Crawford N.G."/>
            <person name="Densmore L.D."/>
            <person name="Drew J.C."/>
            <person name="Edwards S.V."/>
            <person name="Faircloth B.C."/>
            <person name="Fujita M.K."/>
            <person name="Greenwold M.J."/>
            <person name="Hoffmann F.G."/>
            <person name="Howard J.M."/>
            <person name="Iguchi T."/>
            <person name="Janes D.E."/>
            <person name="Khan S.Y."/>
            <person name="Kohno S."/>
            <person name="de Koning A.J."/>
            <person name="Lance S.L."/>
            <person name="McCarthy F.M."/>
            <person name="McCormack J.E."/>
            <person name="Merchant M.E."/>
            <person name="Peterson D.G."/>
            <person name="Pollock D.D."/>
            <person name="Pourmand N."/>
            <person name="Raney B.J."/>
            <person name="Roessler K.A."/>
            <person name="Sanford J.R."/>
            <person name="Sawyer R.H."/>
            <person name="Schmidt C.J."/>
            <person name="Triplett E.W."/>
            <person name="Tuberville T.D."/>
            <person name="Venegas-Anaya M."/>
            <person name="Howard J.T."/>
            <person name="Jarvis E.D."/>
            <person name="Guillette L.J.Jr."/>
            <person name="Glenn T.C."/>
            <person name="Green R.E."/>
            <person name="Ray D.A."/>
        </authorList>
    </citation>
    <scope>NUCLEOTIDE SEQUENCE [LARGE SCALE GENOMIC DNA]</scope>
    <source>
        <strain evidence="1">KSC_2009_1</strain>
    </source>
</reference>